<evidence type="ECO:0000256" key="2">
    <source>
        <dbReference type="SAM" id="Phobius"/>
    </source>
</evidence>
<reference evidence="3 4" key="1">
    <citation type="submission" date="2024-04" db="EMBL/GenBank/DDBJ databases">
        <title>Tritrichomonas musculus Genome.</title>
        <authorList>
            <person name="Alves-Ferreira E."/>
            <person name="Grigg M."/>
            <person name="Lorenzi H."/>
            <person name="Galac M."/>
        </authorList>
    </citation>
    <scope>NUCLEOTIDE SEQUENCE [LARGE SCALE GENOMIC DNA]</scope>
    <source>
        <strain evidence="3 4">EAF2021</strain>
    </source>
</reference>
<keyword evidence="2" id="KW-1133">Transmembrane helix</keyword>
<evidence type="ECO:0000313" key="4">
    <source>
        <dbReference type="Proteomes" id="UP001470230"/>
    </source>
</evidence>
<gene>
    <name evidence="3" type="ORF">M9Y10_008985</name>
</gene>
<proteinExistence type="predicted"/>
<protein>
    <submittedName>
        <fullName evidence="3">Uncharacterized protein</fullName>
    </submittedName>
</protein>
<feature type="compositionally biased region" description="Polar residues" evidence="1">
    <location>
        <begin position="609"/>
        <end position="630"/>
    </location>
</feature>
<sequence length="980" mass="113601">MNQVSIVMPFVHRKSTKDAHLSDIENSRLQQTYAWSKFNNRRNTTRIQHYFQLLHDKRIMITYNLAAIILCIISIWVEILLIGQYYDQSYQNHSNSIMDIFYATLYEHTIHTLRDPTFFSDFFPCYFTNPYKFPLSLETAPIYVQSFLIAYQCSAGYVTSWKVGDINGKLIEIDSNENELNKSYLIFCNGTNYPTYYWNSLVTEYNHTYPFEGGNEISMGSVLKTDWFVAGYNASGPLISELFIKRIDDTFIPQYTLVFPAIDTITSATDFVFSFDLTLQKVQHFLRTLNVTVYSRLAVTTNEGVLIAVTGDDQPIDAFNNEIVTKEIGELSDQVWLCVSKDEAFIRKENFSIECNILLSEDDEGIYDTSNGRNASIAYNVFIASVPIGKVTNWQFIAVIENTLQNEVPHTANILITNTKKLRWKRDFLRPFIIGIVISVVGWFILIVLYQFTPYILRALDKKNKSRNKYQKLGKQKSKSTPNKIKMDILHLFGWRCSNHAKPIGLMNAISNLKIIQDFYTENENAEIISKKVIFEIRENSFGSPTFNDTELYSKIENISVRNKLKQIFGCNDYREENDEDDFNLDDSEIMKRRRSSFSPQHPAFDASSLSIISNSQPPSRINLTSINTKNSDESEKLEDDEFKTHNSDNDDENNENNDNLESIQKVVSIISCCNDYFNEYNFSNLAEKILVGIPNEFLFITTNSFLFIDDLLKLQFQLASMLFDSDMRLAFFIAELSFQDAMKERRNRNDDNHNSFDSKLMNQLFLYDDKSVIKSARLILCDLFESRSRPEYYHDNLESTTKDIVISINNYSNNINATNKDNEEEDNNSETTENYSDSHNINLNYRNRNHINTNANDIDDLRWTKICEYTFEILQSTPLSSHIEIITKSQLFLTSKLTETKLTKIESMLLLKLLYISSMASFLFDEKDSQIGCTALGINENDEEEGEIMNCLYENLIYPEMSALNQIFGSKYIFYTRKH</sequence>
<keyword evidence="2" id="KW-0812">Transmembrane</keyword>
<feature type="region of interest" description="Disordered" evidence="1">
    <location>
        <begin position="816"/>
        <end position="840"/>
    </location>
</feature>
<keyword evidence="2" id="KW-0472">Membrane</keyword>
<comment type="caution">
    <text evidence="3">The sequence shown here is derived from an EMBL/GenBank/DDBJ whole genome shotgun (WGS) entry which is preliminary data.</text>
</comment>
<keyword evidence="4" id="KW-1185">Reference proteome</keyword>
<dbReference type="EMBL" id="JAPFFF010000014">
    <property type="protein sequence ID" value="KAK8871072.1"/>
    <property type="molecule type" value="Genomic_DNA"/>
</dbReference>
<feature type="region of interest" description="Disordered" evidence="1">
    <location>
        <begin position="609"/>
        <end position="658"/>
    </location>
</feature>
<evidence type="ECO:0000313" key="3">
    <source>
        <dbReference type="EMBL" id="KAK8871072.1"/>
    </source>
</evidence>
<evidence type="ECO:0000256" key="1">
    <source>
        <dbReference type="SAM" id="MobiDB-lite"/>
    </source>
</evidence>
<organism evidence="3 4">
    <name type="scientific">Tritrichomonas musculus</name>
    <dbReference type="NCBI Taxonomy" id="1915356"/>
    <lineage>
        <taxon>Eukaryota</taxon>
        <taxon>Metamonada</taxon>
        <taxon>Parabasalia</taxon>
        <taxon>Tritrichomonadida</taxon>
        <taxon>Tritrichomonadidae</taxon>
        <taxon>Tritrichomonas</taxon>
    </lineage>
</organism>
<name>A0ABR2J1H7_9EUKA</name>
<feature type="transmembrane region" description="Helical" evidence="2">
    <location>
        <begin position="428"/>
        <end position="452"/>
    </location>
</feature>
<feature type="transmembrane region" description="Helical" evidence="2">
    <location>
        <begin position="61"/>
        <end position="82"/>
    </location>
</feature>
<accession>A0ABR2J1H7</accession>
<dbReference type="Proteomes" id="UP001470230">
    <property type="component" value="Unassembled WGS sequence"/>
</dbReference>